<accession>A2Q5B2</accession>
<reference evidence="2" key="1">
    <citation type="submission" date="2005-04" db="EMBL/GenBank/DDBJ databases">
        <authorList>
            <person name="Town C.D."/>
        </authorList>
    </citation>
    <scope>NUCLEOTIDE SEQUENCE</scope>
</reference>
<dbReference type="PANTHER" id="PTHR46328:SF43">
    <property type="entry name" value="FAR1 DOMAIN-CONTAINING PROTEIN"/>
    <property type="match status" value="1"/>
</dbReference>
<dbReference type="Pfam" id="PF03101">
    <property type="entry name" value="FAR1"/>
    <property type="match status" value="1"/>
</dbReference>
<dbReference type="EMBL" id="AC160516">
    <property type="protein sequence ID" value="ABN08812.1"/>
    <property type="molecule type" value="Genomic_DNA"/>
</dbReference>
<dbReference type="AlphaFoldDB" id="A2Q5B2"/>
<dbReference type="PANTHER" id="PTHR46328">
    <property type="entry name" value="FAR-RED IMPAIRED RESPONSIVE (FAR1) FAMILY PROTEIN-RELATED"/>
    <property type="match status" value="1"/>
</dbReference>
<feature type="domain" description="FAR1" evidence="1">
    <location>
        <begin position="4"/>
        <end position="87"/>
    </location>
</feature>
<name>A2Q5B2_MEDTR</name>
<protein>
    <submittedName>
        <fullName evidence="2">FAR1</fullName>
    </submittedName>
</protein>
<reference evidence="2" key="2">
    <citation type="submission" date="2007-03" db="EMBL/GenBank/DDBJ databases">
        <authorList>
            <consortium name="The International Medicago Genome Annotation Group"/>
        </authorList>
    </citation>
    <scope>NUCLEOTIDE SEQUENCE</scope>
</reference>
<gene>
    <name evidence="2" type="ORF">MtrDRAFT_AC160516g40v2</name>
</gene>
<evidence type="ECO:0000313" key="2">
    <source>
        <dbReference type="EMBL" id="ABN08812.1"/>
    </source>
</evidence>
<proteinExistence type="predicted"/>
<sequence>MHMSFYTHYAKSVGFGISIRNSHRSKISREFIDVSYACTRYGKKRESSSQNPRPCLKVGCEASLRVKRICDGKWIVHSFIKDHNPKLFLAYAHYFPCHRGINKAQKHSIETLHHVGVRTSKFFATMAKEYGGYETLVAWRKM</sequence>
<dbReference type="InterPro" id="IPR004330">
    <property type="entry name" value="FAR1_DNA_bnd_dom"/>
</dbReference>
<organism evidence="2">
    <name type="scientific">Medicago truncatula</name>
    <name type="common">Barrel medic</name>
    <name type="synonym">Medicago tribuloides</name>
    <dbReference type="NCBI Taxonomy" id="3880"/>
    <lineage>
        <taxon>Eukaryota</taxon>
        <taxon>Viridiplantae</taxon>
        <taxon>Streptophyta</taxon>
        <taxon>Embryophyta</taxon>
        <taxon>Tracheophyta</taxon>
        <taxon>Spermatophyta</taxon>
        <taxon>Magnoliopsida</taxon>
        <taxon>eudicotyledons</taxon>
        <taxon>Gunneridae</taxon>
        <taxon>Pentapetalae</taxon>
        <taxon>rosids</taxon>
        <taxon>fabids</taxon>
        <taxon>Fabales</taxon>
        <taxon>Fabaceae</taxon>
        <taxon>Papilionoideae</taxon>
        <taxon>50 kb inversion clade</taxon>
        <taxon>NPAAA clade</taxon>
        <taxon>Hologalegina</taxon>
        <taxon>IRL clade</taxon>
        <taxon>Trifolieae</taxon>
        <taxon>Medicago</taxon>
    </lineage>
</organism>
<evidence type="ECO:0000259" key="1">
    <source>
        <dbReference type="Pfam" id="PF03101"/>
    </source>
</evidence>